<dbReference type="STRING" id="5454.A0A163LNP5"/>
<dbReference type="EMBL" id="JYNV01000042">
    <property type="protein sequence ID" value="KZM27961.1"/>
    <property type="molecule type" value="Genomic_DNA"/>
</dbReference>
<keyword evidence="4" id="KW-0999">Mitochondrion inner membrane</keyword>
<dbReference type="GO" id="GO:0005743">
    <property type="term" value="C:mitochondrial inner membrane"/>
    <property type="evidence" value="ECO:0007669"/>
    <property type="project" value="UniProtKB-SubCell"/>
</dbReference>
<dbReference type="Proteomes" id="UP000076837">
    <property type="component" value="Unassembled WGS sequence"/>
</dbReference>
<dbReference type="OrthoDB" id="2148490at2759"/>
<evidence type="ECO:0000256" key="11">
    <source>
        <dbReference type="SAM" id="Phobius"/>
    </source>
</evidence>
<evidence type="ECO:0000256" key="2">
    <source>
        <dbReference type="ARBA" id="ARBA00009877"/>
    </source>
</evidence>
<proteinExistence type="inferred from homology"/>
<dbReference type="PANTHER" id="PTHR12428:SF66">
    <property type="entry name" value="MITOCHONDRIAL INNER MEMBRANE PROTEIN OXA1L"/>
    <property type="match status" value="1"/>
</dbReference>
<keyword evidence="5" id="KW-0809">Transit peptide</keyword>
<feature type="region of interest" description="Disordered" evidence="10">
    <location>
        <begin position="1"/>
        <end position="58"/>
    </location>
</feature>
<evidence type="ECO:0000256" key="5">
    <source>
        <dbReference type="ARBA" id="ARBA00022946"/>
    </source>
</evidence>
<evidence type="ECO:0000256" key="9">
    <source>
        <dbReference type="RuleBase" id="RU003945"/>
    </source>
</evidence>
<evidence type="ECO:0000313" key="13">
    <source>
        <dbReference type="Proteomes" id="UP000076837"/>
    </source>
</evidence>
<comment type="caution">
    <text evidence="12">The sequence shown here is derived from an EMBL/GenBank/DDBJ whole genome shotgun (WGS) entry which is preliminary data.</text>
</comment>
<keyword evidence="8 11" id="KW-0472">Membrane</keyword>
<reference evidence="12 13" key="1">
    <citation type="journal article" date="2016" name="Sci. Rep.">
        <title>Draft genome sequencing and secretome analysis of fungal phytopathogen Ascochyta rabiei provides insight into the necrotrophic effector repertoire.</title>
        <authorList>
            <person name="Verma S."/>
            <person name="Gazara R.K."/>
            <person name="Nizam S."/>
            <person name="Parween S."/>
            <person name="Chattopadhyay D."/>
            <person name="Verma P.K."/>
        </authorList>
    </citation>
    <scope>NUCLEOTIDE SEQUENCE [LARGE SCALE GENOMIC DNA]</scope>
    <source>
        <strain evidence="12 13">ArDII</strain>
    </source>
</reference>
<feature type="region of interest" description="Disordered" evidence="10">
    <location>
        <begin position="584"/>
        <end position="619"/>
    </location>
</feature>
<keyword evidence="6 11" id="KW-1133">Transmembrane helix</keyword>
<evidence type="ECO:0000256" key="7">
    <source>
        <dbReference type="ARBA" id="ARBA00023128"/>
    </source>
</evidence>
<gene>
    <name evidence="12" type="ORF">ST47_g911</name>
</gene>
<protein>
    <submittedName>
        <fullName evidence="12">Protein insertion into membrane</fullName>
    </submittedName>
</protein>
<accession>A0A163LNP5</accession>
<evidence type="ECO:0000256" key="8">
    <source>
        <dbReference type="ARBA" id="ARBA00023136"/>
    </source>
</evidence>
<evidence type="ECO:0000313" key="12">
    <source>
        <dbReference type="EMBL" id="KZM27961.1"/>
    </source>
</evidence>
<name>A0A163LNP5_DIDRA</name>
<evidence type="ECO:0000256" key="3">
    <source>
        <dbReference type="ARBA" id="ARBA00022692"/>
    </source>
</evidence>
<dbReference type="AlphaFoldDB" id="A0A163LNP5"/>
<comment type="similarity">
    <text evidence="2 9">Belongs to the OXA1/ALB3/YidC family.</text>
</comment>
<keyword evidence="13" id="KW-1185">Reference proteome</keyword>
<sequence>MLPSRGLRPAQLAPLASRQSTHVYSNASRKVRIPRGRRLAPGSTPHLRLRMPQGSRGGHGVMRAHVCGTFSSLPRTARLPPSSRAGPLSAQSRTGAGANSHMAPKASSVRYASWYAPWGWGRSSTPGAGDLPVETVPIADFSKAPTPAFEPQVTTATPEMAPAGIDKPAVTENAIASAEGSSSTLDAQTLDELLNTDPVKDVIPRADMDPTQLIDHPGQLAELGLDYGWGVTTMFEKLIESIYLQTGWGWAGTIMATTVVVRSGMFVFQALSSDKMAAMAALSPVTKPLQDKLSAALAAGDKQKADLYKMQQAAIMKPHMGGMASMAGFTAIQAVVGFCAFRLLRAMGELPVPGMAHDGFLWFTDLTSRDPYFILPATTTFIMYQVFKRGGETGVADATGQAAQRQKLMTGMAFFIGLITAFQASALQLYFLVSGILGAGTGYLLKQNGFRRMIGIHLLPKPESNELFTKVVKGELKLKDIKGPDGKIRYQPPSQLKTKSALGTTRRNATLAGGAIKIKEGTTIPLHMRAEQPKVDKEFPDRDADFDQGPKGSLAEKMDYYRRNYKMAYVKRRMNDSMRGMMQRAGYDVGTNLSREEEKRKRKAEQYEVERKRRFENRR</sequence>
<dbReference type="InterPro" id="IPR001708">
    <property type="entry name" value="YidC/ALB3/OXA1/COX18"/>
</dbReference>
<keyword evidence="3 9" id="KW-0812">Transmembrane</keyword>
<dbReference type="Pfam" id="PF02096">
    <property type="entry name" value="60KD_IMP"/>
    <property type="match status" value="1"/>
</dbReference>
<dbReference type="GO" id="GO:0032977">
    <property type="term" value="F:membrane insertase activity"/>
    <property type="evidence" value="ECO:0007669"/>
    <property type="project" value="InterPro"/>
</dbReference>
<feature type="compositionally biased region" description="Polar residues" evidence="10">
    <location>
        <begin position="17"/>
        <end position="28"/>
    </location>
</feature>
<evidence type="ECO:0000256" key="6">
    <source>
        <dbReference type="ARBA" id="ARBA00022989"/>
    </source>
</evidence>
<evidence type="ECO:0000256" key="1">
    <source>
        <dbReference type="ARBA" id="ARBA00004448"/>
    </source>
</evidence>
<comment type="subcellular location">
    <subcellularLocation>
        <location evidence="9">Membrane</location>
        <topology evidence="9">Multi-pass membrane protein</topology>
    </subcellularLocation>
    <subcellularLocation>
        <location evidence="1">Mitochondrion inner membrane</location>
        <topology evidence="1">Multi-pass membrane protein</topology>
    </subcellularLocation>
</comment>
<evidence type="ECO:0000256" key="10">
    <source>
        <dbReference type="SAM" id="MobiDB-lite"/>
    </source>
</evidence>
<feature type="compositionally biased region" description="Basic residues" evidence="10">
    <location>
        <begin position="29"/>
        <end position="38"/>
    </location>
</feature>
<organism evidence="12 13">
    <name type="scientific">Didymella rabiei</name>
    <name type="common">Chickpea ascochyta blight fungus</name>
    <name type="synonym">Mycosphaerella rabiei</name>
    <dbReference type="NCBI Taxonomy" id="5454"/>
    <lineage>
        <taxon>Eukaryota</taxon>
        <taxon>Fungi</taxon>
        <taxon>Dikarya</taxon>
        <taxon>Ascomycota</taxon>
        <taxon>Pezizomycotina</taxon>
        <taxon>Dothideomycetes</taxon>
        <taxon>Pleosporomycetidae</taxon>
        <taxon>Pleosporales</taxon>
        <taxon>Pleosporineae</taxon>
        <taxon>Didymellaceae</taxon>
        <taxon>Ascochyta</taxon>
    </lineage>
</organism>
<dbReference type="PANTHER" id="PTHR12428">
    <property type="entry name" value="OXA1"/>
    <property type="match status" value="1"/>
</dbReference>
<keyword evidence="7" id="KW-0496">Mitochondrion</keyword>
<dbReference type="CDD" id="cd20069">
    <property type="entry name" value="5TM_Oxa1-like"/>
    <property type="match status" value="1"/>
</dbReference>
<feature type="transmembrane region" description="Helical" evidence="11">
    <location>
        <begin position="320"/>
        <end position="344"/>
    </location>
</feature>
<feature type="compositionally biased region" description="Basic and acidic residues" evidence="10">
    <location>
        <begin position="594"/>
        <end position="619"/>
    </location>
</feature>
<evidence type="ECO:0000256" key="4">
    <source>
        <dbReference type="ARBA" id="ARBA00022792"/>
    </source>
</evidence>
<feature type="region of interest" description="Disordered" evidence="10">
    <location>
        <begin position="73"/>
        <end position="102"/>
    </location>
</feature>
<dbReference type="GO" id="GO:0032979">
    <property type="term" value="P:protein insertion into mitochondrial inner membrane from matrix"/>
    <property type="evidence" value="ECO:0007669"/>
    <property type="project" value="TreeGrafter"/>
</dbReference>
<dbReference type="InterPro" id="IPR028055">
    <property type="entry name" value="YidC/Oxa/ALB_C"/>
</dbReference>